<sequence length="391" mass="42994">MKHIALLCCLLSACTFTRSQSISLNQGGPATSKYYTQLPYEMVNGKMFVQVEIKGKLHKFLFDTGAPVALSKKLITELQLTEIHQGHLTDVNGTVSNAATVQIDSIKLGDVTFTGIPAITLFPDWYNCWNIDGVIGSNILRQSVVKLMSDKHLIIITDQPDKLALNKKHSVPLITNANKNQQSDPQIKILLNNKVSLTLGFDTGDNAFLRFTDDLMQQLAKYNSYEIVSKGFGATTIGENGLQPGAEKYLLKIPFINIGSARFDNLVTETNKGGIPGIGTKLLDYGDVTLDFINGKFYFDAKNDANAPDNKQWPFQPTFADGKLVIGVVWQKGMDKVKHGEQIMAVDGKDLSNLTLCQLMDNGPILGDKQSAVITLKAPDGQEQKLKIDKE</sequence>
<dbReference type="CDD" id="cd05483">
    <property type="entry name" value="retropepsin_like_bacteria"/>
    <property type="match status" value="1"/>
</dbReference>
<dbReference type="InterPro" id="IPR034122">
    <property type="entry name" value="Retropepsin-like_bacterial"/>
</dbReference>
<protein>
    <submittedName>
        <fullName evidence="1">Clan AA aspartic protease</fullName>
    </submittedName>
</protein>
<dbReference type="EMBL" id="JACWMW010000008">
    <property type="protein sequence ID" value="MBD1387732.1"/>
    <property type="molecule type" value="Genomic_DNA"/>
</dbReference>
<reference evidence="1 2" key="1">
    <citation type="submission" date="2020-09" db="EMBL/GenBank/DDBJ databases">
        <title>Novel species of Mucilaginibacter isolated from a glacier on the Tibetan Plateau.</title>
        <authorList>
            <person name="Liu Q."/>
            <person name="Xin Y.-H."/>
        </authorList>
    </citation>
    <scope>NUCLEOTIDE SEQUENCE [LARGE SCALE GENOMIC DNA]</scope>
    <source>
        <strain evidence="1 2">CGMCC 1.13878</strain>
    </source>
</reference>
<keyword evidence="1" id="KW-0378">Hydrolase</keyword>
<accession>A0ABR7XAW1</accession>
<name>A0ABR7XAW1_9SPHI</name>
<dbReference type="GO" id="GO:0006508">
    <property type="term" value="P:proteolysis"/>
    <property type="evidence" value="ECO:0007669"/>
    <property type="project" value="UniProtKB-KW"/>
</dbReference>
<organism evidence="1 2">
    <name type="scientific">Mucilaginibacter rigui</name>
    <dbReference type="NCBI Taxonomy" id="534635"/>
    <lineage>
        <taxon>Bacteria</taxon>
        <taxon>Pseudomonadati</taxon>
        <taxon>Bacteroidota</taxon>
        <taxon>Sphingobacteriia</taxon>
        <taxon>Sphingobacteriales</taxon>
        <taxon>Sphingobacteriaceae</taxon>
        <taxon>Mucilaginibacter</taxon>
    </lineage>
</organism>
<evidence type="ECO:0000313" key="2">
    <source>
        <dbReference type="Proteomes" id="UP000618754"/>
    </source>
</evidence>
<gene>
    <name evidence="1" type="ORF">IDJ75_20790</name>
</gene>
<comment type="caution">
    <text evidence="1">The sequence shown here is derived from an EMBL/GenBank/DDBJ whole genome shotgun (WGS) entry which is preliminary data.</text>
</comment>
<dbReference type="Pfam" id="PF13650">
    <property type="entry name" value="Asp_protease_2"/>
    <property type="match status" value="1"/>
</dbReference>
<dbReference type="GO" id="GO:0008233">
    <property type="term" value="F:peptidase activity"/>
    <property type="evidence" value="ECO:0007669"/>
    <property type="project" value="UniProtKB-KW"/>
</dbReference>
<dbReference type="Proteomes" id="UP000618754">
    <property type="component" value="Unassembled WGS sequence"/>
</dbReference>
<evidence type="ECO:0000313" key="1">
    <source>
        <dbReference type="EMBL" id="MBD1387732.1"/>
    </source>
</evidence>
<dbReference type="Gene3D" id="2.40.70.10">
    <property type="entry name" value="Acid Proteases"/>
    <property type="match status" value="1"/>
</dbReference>
<proteinExistence type="predicted"/>
<dbReference type="RefSeq" id="WP_191177575.1">
    <property type="nucleotide sequence ID" value="NZ_JACWMW010000008.1"/>
</dbReference>
<dbReference type="SUPFAM" id="SSF50630">
    <property type="entry name" value="Acid proteases"/>
    <property type="match status" value="1"/>
</dbReference>
<dbReference type="InterPro" id="IPR021109">
    <property type="entry name" value="Peptidase_aspartic_dom_sf"/>
</dbReference>
<keyword evidence="1" id="KW-0645">Protease</keyword>
<keyword evidence="2" id="KW-1185">Reference proteome</keyword>